<dbReference type="Gene3D" id="2.130.10.10">
    <property type="entry name" value="YVTN repeat-like/Quinoprotein amine dehydrogenase"/>
    <property type="match status" value="2"/>
</dbReference>
<feature type="region of interest" description="Disordered" evidence="1">
    <location>
        <begin position="1"/>
        <end position="24"/>
    </location>
</feature>
<gene>
    <name evidence="2" type="ORF">N7G274_003033</name>
</gene>
<proteinExistence type="predicted"/>
<keyword evidence="3" id="KW-1185">Reference proteome</keyword>
<dbReference type="InterPro" id="IPR001680">
    <property type="entry name" value="WD40_rpt"/>
</dbReference>
<organism evidence="2 3">
    <name type="scientific">Stereocaulon virgatum</name>
    <dbReference type="NCBI Taxonomy" id="373712"/>
    <lineage>
        <taxon>Eukaryota</taxon>
        <taxon>Fungi</taxon>
        <taxon>Dikarya</taxon>
        <taxon>Ascomycota</taxon>
        <taxon>Pezizomycotina</taxon>
        <taxon>Lecanoromycetes</taxon>
        <taxon>OSLEUM clade</taxon>
        <taxon>Lecanoromycetidae</taxon>
        <taxon>Lecanorales</taxon>
        <taxon>Lecanorineae</taxon>
        <taxon>Stereocaulaceae</taxon>
        <taxon>Stereocaulon</taxon>
    </lineage>
</organism>
<name>A0ABR4AGX1_9LECA</name>
<evidence type="ECO:0000313" key="2">
    <source>
        <dbReference type="EMBL" id="KAL2044328.1"/>
    </source>
</evidence>
<feature type="compositionally biased region" description="Low complexity" evidence="1">
    <location>
        <begin position="409"/>
        <end position="431"/>
    </location>
</feature>
<dbReference type="Pfam" id="PF00400">
    <property type="entry name" value="WD40"/>
    <property type="match status" value="2"/>
</dbReference>
<comment type="caution">
    <text evidence="2">The sequence shown here is derived from an EMBL/GenBank/DDBJ whole genome shotgun (WGS) entry which is preliminary data.</text>
</comment>
<sequence>MNESNGFQPRLVGSTANIYQGPPADTARREAVKLEFEGKDPALEITARSTTTQLRCDTNYFKSAQWSPDGTTILSSSADKTLRSFVLPSDLLSPDAASPRTLTPYALHRLPETVYATTFHPAYALQEPSSCLILASPCSLPIRLFSPFAPGILASYPLVSPTTEAYITPHSLLFSAENPNHFLAGSDSQLSVFDVNRNGEGPISKLWTTASRRNHNAMGTGMKGIVSAMAMGGGGLLAAGTFTRWVGLYDGFGRGGEVGVFSVASTEQEEEGSDGIGITQVLWSHCGRYLCTVERSSNGIGVWDVRGTGKKLAWLNGRKAMTRQRLSVDVMGGEVWAGGTDGTVRVWEGLGMTEGVVDPKWKFHAHGDVVTSTVLHPTGSVMATCSGQRHYPASLNFGSEEIESDTDSSDATSQSSRSSPSTQSSMSTDSDAGPARAFDNSLKIWAL</sequence>
<dbReference type="EMBL" id="JBEFKJ010000009">
    <property type="protein sequence ID" value="KAL2044328.1"/>
    <property type="molecule type" value="Genomic_DNA"/>
</dbReference>
<dbReference type="InterPro" id="IPR015943">
    <property type="entry name" value="WD40/YVTN_repeat-like_dom_sf"/>
</dbReference>
<dbReference type="InterPro" id="IPR036322">
    <property type="entry name" value="WD40_repeat_dom_sf"/>
</dbReference>
<dbReference type="InterPro" id="IPR051150">
    <property type="entry name" value="SWT21/TCAB1_mRNA_Telomere"/>
</dbReference>
<evidence type="ECO:0000313" key="3">
    <source>
        <dbReference type="Proteomes" id="UP001590950"/>
    </source>
</evidence>
<reference evidence="2 3" key="1">
    <citation type="submission" date="2024-09" db="EMBL/GenBank/DDBJ databases">
        <title>Rethinking Asexuality: The Enigmatic Case of Functional Sexual Genes in Lepraria (Stereocaulaceae).</title>
        <authorList>
            <person name="Doellman M."/>
            <person name="Sun Y."/>
            <person name="Barcenas-Pena A."/>
            <person name="Lumbsch H.T."/>
            <person name="Grewe F."/>
        </authorList>
    </citation>
    <scope>NUCLEOTIDE SEQUENCE [LARGE SCALE GENOMIC DNA]</scope>
    <source>
        <strain evidence="2 3">Mercado 3170</strain>
    </source>
</reference>
<dbReference type="SMART" id="SM00320">
    <property type="entry name" value="WD40"/>
    <property type="match status" value="5"/>
</dbReference>
<dbReference type="PANTHER" id="PTHR13211">
    <property type="entry name" value="TELOMERASE CAJAL BODY PROTEIN 1"/>
    <property type="match status" value="1"/>
</dbReference>
<evidence type="ECO:0008006" key="4">
    <source>
        <dbReference type="Google" id="ProtNLM"/>
    </source>
</evidence>
<evidence type="ECO:0000256" key="1">
    <source>
        <dbReference type="SAM" id="MobiDB-lite"/>
    </source>
</evidence>
<dbReference type="PANTHER" id="PTHR13211:SF0">
    <property type="entry name" value="TELOMERASE CAJAL BODY PROTEIN 1"/>
    <property type="match status" value="1"/>
</dbReference>
<dbReference type="SUPFAM" id="SSF50978">
    <property type="entry name" value="WD40 repeat-like"/>
    <property type="match status" value="1"/>
</dbReference>
<protein>
    <recommendedName>
        <fullName evidence="4">WD40 repeat-like protein</fullName>
    </recommendedName>
</protein>
<feature type="region of interest" description="Disordered" evidence="1">
    <location>
        <begin position="400"/>
        <end position="439"/>
    </location>
</feature>
<dbReference type="Proteomes" id="UP001590950">
    <property type="component" value="Unassembled WGS sequence"/>
</dbReference>
<accession>A0ABR4AGX1</accession>